<dbReference type="EMBL" id="CP073345">
    <property type="protein sequence ID" value="UTW05642.1"/>
    <property type="molecule type" value="Genomic_DNA"/>
</dbReference>
<organism evidence="10 11">
    <name type="scientific">Amphritea atlantica</name>
    <dbReference type="NCBI Taxonomy" id="355243"/>
    <lineage>
        <taxon>Bacteria</taxon>
        <taxon>Pseudomonadati</taxon>
        <taxon>Pseudomonadota</taxon>
        <taxon>Gammaproteobacteria</taxon>
        <taxon>Oceanospirillales</taxon>
        <taxon>Oceanospirillaceae</taxon>
        <taxon>Amphritea</taxon>
    </lineage>
</organism>
<dbReference type="Pfam" id="PF05567">
    <property type="entry name" value="T4P_PilY1"/>
    <property type="match status" value="1"/>
</dbReference>
<evidence type="ECO:0000256" key="1">
    <source>
        <dbReference type="ARBA" id="ARBA00004561"/>
    </source>
</evidence>
<feature type="domain" description="VWFA" evidence="9">
    <location>
        <begin position="41"/>
        <end position="257"/>
    </location>
</feature>
<evidence type="ECO:0000256" key="3">
    <source>
        <dbReference type="ARBA" id="ARBA00022558"/>
    </source>
</evidence>
<keyword evidence="10" id="KW-0614">Plasmid</keyword>
<evidence type="ECO:0000259" key="9">
    <source>
        <dbReference type="PROSITE" id="PS50234"/>
    </source>
</evidence>
<feature type="chain" id="PRO_5045386124" evidence="8">
    <location>
        <begin position="23"/>
        <end position="932"/>
    </location>
</feature>
<evidence type="ECO:0000256" key="4">
    <source>
        <dbReference type="ARBA" id="ARBA00022723"/>
    </source>
</evidence>
<dbReference type="SUPFAM" id="SSF53300">
    <property type="entry name" value="vWA-like"/>
    <property type="match status" value="1"/>
</dbReference>
<evidence type="ECO:0000313" key="11">
    <source>
        <dbReference type="Proteomes" id="UP001059950"/>
    </source>
</evidence>
<dbReference type="PROSITE" id="PS50234">
    <property type="entry name" value="VWFA"/>
    <property type="match status" value="1"/>
</dbReference>
<proteinExistence type="inferred from homology"/>
<feature type="signal peptide" evidence="8">
    <location>
        <begin position="1"/>
        <end position="22"/>
    </location>
</feature>
<dbReference type="InterPro" id="IPR036465">
    <property type="entry name" value="vWFA_dom_sf"/>
</dbReference>
<dbReference type="InterPro" id="IPR011047">
    <property type="entry name" value="Quinoprotein_ADH-like_sf"/>
</dbReference>
<accession>A0ABY5H2D6</accession>
<keyword evidence="5" id="KW-0106">Calcium</keyword>
<evidence type="ECO:0000256" key="7">
    <source>
        <dbReference type="SAM" id="MobiDB-lite"/>
    </source>
</evidence>
<feature type="region of interest" description="Disordered" evidence="7">
    <location>
        <begin position="854"/>
        <end position="932"/>
    </location>
</feature>
<geneLocation type="plasmid" evidence="10 11">
    <name>unnamed</name>
</geneLocation>
<protein>
    <submittedName>
        <fullName evidence="10">VWA domain-containing protein</fullName>
    </submittedName>
</protein>
<evidence type="ECO:0000313" key="10">
    <source>
        <dbReference type="EMBL" id="UTW05642.1"/>
    </source>
</evidence>
<keyword evidence="6" id="KW-0281">Fimbrium</keyword>
<dbReference type="InterPro" id="IPR015943">
    <property type="entry name" value="WD40/YVTN_repeat-like_dom_sf"/>
</dbReference>
<dbReference type="Proteomes" id="UP001059950">
    <property type="component" value="Plasmid unnamed"/>
</dbReference>
<name>A0ABY5H2D6_9GAMM</name>
<sequence length="932" mass="102106">MDKTGMLKVVCLTVVFSGPAVSAEYTISNIPIGAAEVAAPNVMILLDTSTSMDDPPEGQAGGKTKIEQAKKAAKAVIESANAVRLGLASFNFEQGGKIDRTCGSRQADLSSTLNGYQADNRTPISEAYYEVTRYFRGMRGHFSHVSNNYTAPIINQCQKNFTIVITDGLPRKDGDFSALSDSDAGNELPNWDAGDDDRKALIDGSGQAYYGPPDEWYYLDDLAKFAWDTDLSDLPGVQNMHTYTIGFDLNSPMLNDAAVQGHGEYFTAGNEDALLASLKRVSVDSTPQVFSDAQLSSNRGSISSGLNIYQASYNTDGWSGELSAFSTAINAQSGLLQVSDTPLWRASSVIPDADSRVIITNRESTGLGFRWDYFSVSEQEALFNNSSSLVEYLRGIDMAGYRSRQNLLGDIIHSNPVYVGPPQNFNSTSSYRVFKQASADREPIIYVGANDGMLHGFRASDGQEVLAYIPSALHSRLQNLASTHYQHLYYVDGTPTVQDVYINGQWRTMLAGGLNGGGQGIYVLDVTDPDRFSEAEADKIFHWEFRDSDDADMGYSYARPAIVKLKDGNWYVVFGNGYNATEADSSRSTSGDAVIYLVDLATGQRVIKLSTDTGFDEAPADLNRPNGMSTLTPVSADGSIVDLIYGGDLYGNIWKFDLSDSDPANWELAYKLFQACRRSILGSPCAVSDMQPVSSRLAVSEDPLGRNMVFFGTGRDLEIADKSDMSVQTFYGVVDKGSEVTGGRSQLLQQAIYYQGHHDFDGVSRNLRLTTNNQLTNAQAGWFIDLKIPDGHDDWLPLGERVLNPPTLRDHRVLFSSHTYASDSCQAGVEGWTMELDKRSGSRFTYVTIDNNRDGKYDDDDKVTDANGDKINASGQQRGNGAGELILMGDGEDQIISPATEDEQPKPDEADRRQRDPDTTGRSSWRYMQERG</sequence>
<evidence type="ECO:0000256" key="6">
    <source>
        <dbReference type="ARBA" id="ARBA00023263"/>
    </source>
</evidence>
<gene>
    <name evidence="10" type="ORF">KDX31_19830</name>
</gene>
<evidence type="ECO:0000256" key="5">
    <source>
        <dbReference type="ARBA" id="ARBA00022837"/>
    </source>
</evidence>
<comment type="subcellular location">
    <subcellularLocation>
        <location evidence="1">Fimbrium</location>
    </subcellularLocation>
</comment>
<evidence type="ECO:0000256" key="8">
    <source>
        <dbReference type="SAM" id="SignalP"/>
    </source>
</evidence>
<feature type="compositionally biased region" description="Basic and acidic residues" evidence="7">
    <location>
        <begin position="903"/>
        <end position="919"/>
    </location>
</feature>
<keyword evidence="4" id="KW-0479">Metal-binding</keyword>
<keyword evidence="8" id="KW-0732">Signal</keyword>
<comment type="similarity">
    <text evidence="2">Belongs to the PilY1 family.</text>
</comment>
<dbReference type="Gene3D" id="2.130.10.10">
    <property type="entry name" value="YVTN repeat-like/Quinoprotein amine dehydrogenase"/>
    <property type="match status" value="1"/>
</dbReference>
<keyword evidence="11" id="KW-1185">Reference proteome</keyword>
<dbReference type="Pfam" id="PF13519">
    <property type="entry name" value="VWA_2"/>
    <property type="match status" value="1"/>
</dbReference>
<dbReference type="SUPFAM" id="SSF50998">
    <property type="entry name" value="Quinoprotein alcohol dehydrogenase-like"/>
    <property type="match status" value="1"/>
</dbReference>
<dbReference type="InterPro" id="IPR002035">
    <property type="entry name" value="VWF_A"/>
</dbReference>
<keyword evidence="3" id="KW-1029">Fimbrium biogenesis</keyword>
<dbReference type="InterPro" id="IPR008707">
    <property type="entry name" value="B-propeller_PilY1"/>
</dbReference>
<reference evidence="10" key="1">
    <citation type="submission" date="2021-04" db="EMBL/GenBank/DDBJ databases">
        <title>Oceanospirillales bacteria with DddD are important DMSP degraders in coastal seawater.</title>
        <authorList>
            <person name="Liu J."/>
        </authorList>
    </citation>
    <scope>NUCLEOTIDE SEQUENCE</scope>
    <source>
        <strain evidence="10">GY6</strain>
        <plasmid evidence="10">unnamed</plasmid>
    </source>
</reference>
<evidence type="ECO:0000256" key="2">
    <source>
        <dbReference type="ARBA" id="ARBA00008387"/>
    </source>
</evidence>
<dbReference type="Gene3D" id="3.40.50.410">
    <property type="entry name" value="von Willebrand factor, type A domain"/>
    <property type="match status" value="1"/>
</dbReference>